<dbReference type="InterPro" id="IPR042274">
    <property type="entry name" value="YycH/YycI_2"/>
</dbReference>
<proteinExistence type="predicted"/>
<dbReference type="RefSeq" id="WP_073342233.1">
    <property type="nucleotide sequence ID" value="NZ_FQVH01000007.1"/>
</dbReference>
<name>A0A1M4X935_9THEO</name>
<dbReference type="EMBL" id="FQVH01000007">
    <property type="protein sequence ID" value="SHE90030.1"/>
    <property type="molecule type" value="Genomic_DNA"/>
</dbReference>
<organism evidence="3 4">
    <name type="scientific">Caldanaerobius fijiensis DSM 17918</name>
    <dbReference type="NCBI Taxonomy" id="1121256"/>
    <lineage>
        <taxon>Bacteria</taxon>
        <taxon>Bacillati</taxon>
        <taxon>Bacillota</taxon>
        <taxon>Clostridia</taxon>
        <taxon>Thermoanaerobacterales</taxon>
        <taxon>Thermoanaerobacteraceae</taxon>
        <taxon>Caldanaerobius</taxon>
    </lineage>
</organism>
<feature type="transmembrane region" description="Helical" evidence="1">
    <location>
        <begin position="7"/>
        <end position="27"/>
    </location>
</feature>
<sequence length="430" mass="49816">MASKVDFKTLMLVILVITSIILSYKIWFEGSYTVENASNVSINFKDIETVIRPEKIYANYGGPFHSLMVGDIYDKAWMEFINIIKEYGTLKNKNPVKIVNNITWDNIIRRRSIRYVFASDIEYDLFSKLFDFKLDTPPKYIGDIVIISGENPIMYIKDITSSAYYQIDLGYIPNNINTLIAAAEKVNSINYSTSYELGFNDKIRSDVYIPVDTTGFKYDLVRFYGRTERDIQKRFFLDFSIVREIEQEDGTIIYTDGKKGLRIYPYNKLEFNDSSFGYRNVDIVTAVKMAIQFIKDHGGIDEGIYFKSIKTLKKDQKIEYNIAFGYEIEGIPVYMSNGNYIDIKISYDNIQEYNRWLKSVEVIKQKVAVVNGIKAIDTVYQHVHTADFISNLDLVYYLNPETNKCNLVWKIDSGGKTYLVDATDARWMGE</sequence>
<dbReference type="Proteomes" id="UP000184088">
    <property type="component" value="Unassembled WGS sequence"/>
</dbReference>
<accession>A0A1M4X935</accession>
<keyword evidence="4" id="KW-1185">Reference proteome</keyword>
<reference evidence="3 4" key="1">
    <citation type="submission" date="2016-11" db="EMBL/GenBank/DDBJ databases">
        <authorList>
            <person name="Jaros S."/>
            <person name="Januszkiewicz K."/>
            <person name="Wedrychowicz H."/>
        </authorList>
    </citation>
    <scope>NUCLEOTIDE SEQUENCE [LARGE SCALE GENOMIC DNA]</scope>
    <source>
        <strain evidence="3 4">DSM 17918</strain>
    </source>
</reference>
<dbReference type="STRING" id="1121256.SAMN02746089_00988"/>
<feature type="domain" description="Regulatory protein YycH" evidence="2">
    <location>
        <begin position="7"/>
        <end position="363"/>
    </location>
</feature>
<dbReference type="InterPro" id="IPR009996">
    <property type="entry name" value="YycH"/>
</dbReference>
<dbReference type="Pfam" id="PF07435">
    <property type="entry name" value="YycH"/>
    <property type="match status" value="1"/>
</dbReference>
<keyword evidence="1" id="KW-1133">Transmembrane helix</keyword>
<evidence type="ECO:0000313" key="4">
    <source>
        <dbReference type="Proteomes" id="UP000184088"/>
    </source>
</evidence>
<evidence type="ECO:0000259" key="2">
    <source>
        <dbReference type="Pfam" id="PF07435"/>
    </source>
</evidence>
<dbReference type="Gene3D" id="3.30.310.160">
    <property type="entry name" value="YycH protein, domain 2"/>
    <property type="match status" value="1"/>
</dbReference>
<protein>
    <submittedName>
        <fullName evidence="3">Two-component signal transduction system YycFG, regulatory protein YycH</fullName>
    </submittedName>
</protein>
<dbReference type="OrthoDB" id="1696612at2"/>
<keyword evidence="1" id="KW-0812">Transmembrane</keyword>
<evidence type="ECO:0000256" key="1">
    <source>
        <dbReference type="SAM" id="Phobius"/>
    </source>
</evidence>
<evidence type="ECO:0000313" key="3">
    <source>
        <dbReference type="EMBL" id="SHE90030.1"/>
    </source>
</evidence>
<keyword evidence="1" id="KW-0472">Membrane</keyword>
<dbReference type="AlphaFoldDB" id="A0A1M4X935"/>
<gene>
    <name evidence="3" type="ORF">SAMN02746089_00988</name>
</gene>